<feature type="domain" description="HTH tetR-type" evidence="3">
    <location>
        <begin position="6"/>
        <end position="66"/>
    </location>
</feature>
<dbReference type="Gene3D" id="1.10.357.10">
    <property type="entry name" value="Tetracycline Repressor, domain 2"/>
    <property type="match status" value="1"/>
</dbReference>
<dbReference type="PROSITE" id="PS50977">
    <property type="entry name" value="HTH_TETR_2"/>
    <property type="match status" value="1"/>
</dbReference>
<dbReference type="PANTHER" id="PTHR30328">
    <property type="entry name" value="TRANSCRIPTIONAL REPRESSOR"/>
    <property type="match status" value="1"/>
</dbReference>
<dbReference type="InterPro" id="IPR009057">
    <property type="entry name" value="Homeodomain-like_sf"/>
</dbReference>
<dbReference type="InterPro" id="IPR001647">
    <property type="entry name" value="HTH_TetR"/>
</dbReference>
<sequence length="195" mass="22267">MDNQLLDRKLSIILATVDVIDEFGLQGLSTREVAKRVGISEPAIFRHFKSKGGLLLAVLEHFSQYDSDIILSIQVKKIDPIKAITNFIDTYAAYYENYPAITAITQSYDIVRCDPYLSEKIQSIFFTRINFITEMISQAQKNGQINPDINSQNLATVIMGLQRESCLNWRMQGYNFSLRKQILSTLEMVLEAFKV</sequence>
<dbReference type="OrthoDB" id="13453at2"/>
<evidence type="ECO:0000256" key="2">
    <source>
        <dbReference type="PROSITE-ProRule" id="PRU00335"/>
    </source>
</evidence>
<keyword evidence="5" id="KW-1185">Reference proteome</keyword>
<dbReference type="PRINTS" id="PR00455">
    <property type="entry name" value="HTHTETR"/>
</dbReference>
<dbReference type="STRING" id="398512.Bccel_1215"/>
<dbReference type="InterPro" id="IPR050109">
    <property type="entry name" value="HTH-type_TetR-like_transc_reg"/>
</dbReference>
<dbReference type="GO" id="GO:0006355">
    <property type="term" value="P:regulation of DNA-templated transcription"/>
    <property type="evidence" value="ECO:0007669"/>
    <property type="project" value="UniProtKB-ARBA"/>
</dbReference>
<dbReference type="Pfam" id="PF00440">
    <property type="entry name" value="TetR_N"/>
    <property type="match status" value="1"/>
</dbReference>
<evidence type="ECO:0000259" key="3">
    <source>
        <dbReference type="PROSITE" id="PS50977"/>
    </source>
</evidence>
<dbReference type="EMBL" id="LGTC01000001">
    <property type="protein sequence ID" value="KNY25955.1"/>
    <property type="molecule type" value="Genomic_DNA"/>
</dbReference>
<comment type="caution">
    <text evidence="4">The sequence shown here is derived from an EMBL/GenBank/DDBJ whole genome shotgun (WGS) entry which is preliminary data.</text>
</comment>
<dbReference type="GO" id="GO:0003677">
    <property type="term" value="F:DNA binding"/>
    <property type="evidence" value="ECO:0007669"/>
    <property type="project" value="UniProtKB-UniRule"/>
</dbReference>
<dbReference type="PATRIC" id="fig|398512.5.peg.1259"/>
<dbReference type="SUPFAM" id="SSF48498">
    <property type="entry name" value="Tetracyclin repressor-like, C-terminal domain"/>
    <property type="match status" value="1"/>
</dbReference>
<dbReference type="eggNOG" id="COG1309">
    <property type="taxonomic scope" value="Bacteria"/>
</dbReference>
<dbReference type="PANTHER" id="PTHR30328:SF54">
    <property type="entry name" value="HTH-TYPE TRANSCRIPTIONAL REPRESSOR SCO4008"/>
    <property type="match status" value="1"/>
</dbReference>
<dbReference type="InterPro" id="IPR036271">
    <property type="entry name" value="Tet_transcr_reg_TetR-rel_C_sf"/>
</dbReference>
<dbReference type="RefSeq" id="WP_036944211.1">
    <property type="nucleotide sequence ID" value="NZ_JQKC01000026.1"/>
</dbReference>
<feature type="DNA-binding region" description="H-T-H motif" evidence="2">
    <location>
        <begin position="29"/>
        <end position="48"/>
    </location>
</feature>
<dbReference type="SUPFAM" id="SSF46689">
    <property type="entry name" value="Homeodomain-like"/>
    <property type="match status" value="1"/>
</dbReference>
<protein>
    <submittedName>
        <fullName evidence="4">Transcriptional regulator, TetR family</fullName>
    </submittedName>
</protein>
<keyword evidence="1 2" id="KW-0238">DNA-binding</keyword>
<reference evidence="5" key="1">
    <citation type="submission" date="2015-07" db="EMBL/GenBank/DDBJ databases">
        <title>Near-Complete Genome Sequence of the Cellulolytic Bacterium Bacteroides (Pseudobacteroides) cellulosolvens ATCC 35603.</title>
        <authorList>
            <person name="Dassa B."/>
            <person name="Utturkar S.M."/>
            <person name="Klingeman D.M."/>
            <person name="Hurt R.A."/>
            <person name="Keller M."/>
            <person name="Xu J."/>
            <person name="Reddy Y.H.K."/>
            <person name="Borovok I."/>
            <person name="Grinberg I.R."/>
            <person name="Lamed R."/>
            <person name="Zhivin O."/>
            <person name="Bayer E.A."/>
            <person name="Brown S.D."/>
        </authorList>
    </citation>
    <scope>NUCLEOTIDE SEQUENCE [LARGE SCALE GENOMIC DNA]</scope>
    <source>
        <strain evidence="5">DSM 2933</strain>
    </source>
</reference>
<evidence type="ECO:0000313" key="4">
    <source>
        <dbReference type="EMBL" id="KNY25955.1"/>
    </source>
</evidence>
<dbReference type="Pfam" id="PF08359">
    <property type="entry name" value="TetR_C_4"/>
    <property type="match status" value="1"/>
</dbReference>
<name>A0A0L6JJN9_9FIRM</name>
<dbReference type="InterPro" id="IPR013570">
    <property type="entry name" value="Tscrpt_reg_YsiA_C"/>
</dbReference>
<evidence type="ECO:0000256" key="1">
    <source>
        <dbReference type="ARBA" id="ARBA00023125"/>
    </source>
</evidence>
<dbReference type="AlphaFoldDB" id="A0A0L6JJN9"/>
<dbReference type="InterPro" id="IPR023772">
    <property type="entry name" value="DNA-bd_HTH_TetR-type_CS"/>
</dbReference>
<organism evidence="4 5">
    <name type="scientific">Pseudobacteroides cellulosolvens ATCC 35603 = DSM 2933</name>
    <dbReference type="NCBI Taxonomy" id="398512"/>
    <lineage>
        <taxon>Bacteria</taxon>
        <taxon>Bacillati</taxon>
        <taxon>Bacillota</taxon>
        <taxon>Clostridia</taxon>
        <taxon>Eubacteriales</taxon>
        <taxon>Oscillospiraceae</taxon>
        <taxon>Pseudobacteroides</taxon>
    </lineage>
</organism>
<proteinExistence type="predicted"/>
<accession>A0A0L6JJN9</accession>
<dbReference type="Gene3D" id="1.10.10.60">
    <property type="entry name" value="Homeodomain-like"/>
    <property type="match status" value="1"/>
</dbReference>
<evidence type="ECO:0000313" key="5">
    <source>
        <dbReference type="Proteomes" id="UP000036923"/>
    </source>
</evidence>
<dbReference type="PROSITE" id="PS01081">
    <property type="entry name" value="HTH_TETR_1"/>
    <property type="match status" value="1"/>
</dbReference>
<dbReference type="Proteomes" id="UP000036923">
    <property type="component" value="Unassembled WGS sequence"/>
</dbReference>
<gene>
    <name evidence="4" type="ORF">Bccel_1215</name>
</gene>